<accession>A0A2A9EFX4</accession>
<proteinExistence type="predicted"/>
<sequence length="110" mass="11983">MTDDSATSAWIHALDILERDLAETNALLDAAPDNEIAELALRRASQWRVPHGIGPLPRTLAGRATAVLEAQKATASRLARAMAATRRQVEVIDASDPLERERPVYLDTEG</sequence>
<evidence type="ECO:0000313" key="1">
    <source>
        <dbReference type="EMBL" id="PFG37411.1"/>
    </source>
</evidence>
<keyword evidence="2" id="KW-1185">Reference proteome</keyword>
<comment type="caution">
    <text evidence="1">The sequence shown here is derived from an EMBL/GenBank/DDBJ whole genome shotgun (WGS) entry which is preliminary data.</text>
</comment>
<protein>
    <submittedName>
        <fullName evidence="1">Uncharacterized protein</fullName>
    </submittedName>
</protein>
<dbReference type="EMBL" id="PDJH01000001">
    <property type="protein sequence ID" value="PFG37411.1"/>
    <property type="molecule type" value="Genomic_DNA"/>
</dbReference>
<organism evidence="1 2">
    <name type="scientific">Flavimobilis soli</name>
    <dbReference type="NCBI Taxonomy" id="442709"/>
    <lineage>
        <taxon>Bacteria</taxon>
        <taxon>Bacillati</taxon>
        <taxon>Actinomycetota</taxon>
        <taxon>Actinomycetes</taxon>
        <taxon>Micrococcales</taxon>
        <taxon>Jonesiaceae</taxon>
        <taxon>Flavimobilis</taxon>
    </lineage>
</organism>
<evidence type="ECO:0000313" key="2">
    <source>
        <dbReference type="Proteomes" id="UP000221394"/>
    </source>
</evidence>
<name>A0A2A9EFX4_9MICO</name>
<reference evidence="1 2" key="1">
    <citation type="submission" date="2017-10" db="EMBL/GenBank/DDBJ databases">
        <title>Sequencing the genomes of 1000 actinobacteria strains.</title>
        <authorList>
            <person name="Klenk H.-P."/>
        </authorList>
    </citation>
    <scope>NUCLEOTIDE SEQUENCE [LARGE SCALE GENOMIC DNA]</scope>
    <source>
        <strain evidence="1 2">DSM 21574</strain>
    </source>
</reference>
<gene>
    <name evidence="1" type="ORF">ATL41_2173</name>
</gene>
<dbReference type="AlphaFoldDB" id="A0A2A9EFX4"/>
<dbReference type="OrthoDB" id="5185490at2"/>
<dbReference type="RefSeq" id="WP_098458465.1">
    <property type="nucleotide sequence ID" value="NZ_PDJH01000001.1"/>
</dbReference>
<dbReference type="Proteomes" id="UP000221394">
    <property type="component" value="Unassembled WGS sequence"/>
</dbReference>